<evidence type="ECO:0000256" key="3">
    <source>
        <dbReference type="SAM" id="MobiDB-lite"/>
    </source>
</evidence>
<dbReference type="Pfam" id="PF17871">
    <property type="entry name" value="AAA_lid_9"/>
    <property type="match status" value="1"/>
</dbReference>
<evidence type="ECO:0000313" key="5">
    <source>
        <dbReference type="EnsemblPlants" id="Zm00001eb021370_P002"/>
    </source>
</evidence>
<keyword evidence="1" id="KW-0547">Nucleotide-binding</keyword>
<evidence type="ECO:0000313" key="6">
    <source>
        <dbReference type="Proteomes" id="UP000007305"/>
    </source>
</evidence>
<dbReference type="GO" id="GO:0005524">
    <property type="term" value="F:ATP binding"/>
    <property type="evidence" value="ECO:0007669"/>
    <property type="project" value="UniProtKB-KW"/>
</dbReference>
<dbReference type="Gene3D" id="1.10.8.60">
    <property type="match status" value="1"/>
</dbReference>
<dbReference type="Gene3D" id="4.10.860.10">
    <property type="entry name" value="UVR domain"/>
    <property type="match status" value="1"/>
</dbReference>
<keyword evidence="6" id="KW-1185">Reference proteome</keyword>
<dbReference type="Proteomes" id="UP000007305">
    <property type="component" value="Chromosome 1"/>
</dbReference>
<accession>A0A804LME5</accession>
<dbReference type="AlphaFoldDB" id="A0A804LME5"/>
<evidence type="ECO:0000256" key="2">
    <source>
        <dbReference type="ARBA" id="ARBA00022840"/>
    </source>
</evidence>
<feature type="domain" description="ClpA/ClpB AAA lid" evidence="4">
    <location>
        <begin position="233"/>
        <end position="287"/>
    </location>
</feature>
<protein>
    <recommendedName>
        <fullName evidence="4">ClpA/ClpB AAA lid domain-containing protein</fullName>
    </recommendedName>
</protein>
<reference evidence="5" key="3">
    <citation type="submission" date="2021-05" db="UniProtKB">
        <authorList>
            <consortium name="EnsemblPlants"/>
        </authorList>
    </citation>
    <scope>IDENTIFICATION</scope>
    <source>
        <strain evidence="5">cv. B73</strain>
    </source>
</reference>
<evidence type="ECO:0000259" key="4">
    <source>
        <dbReference type="Pfam" id="PF17871"/>
    </source>
</evidence>
<feature type="compositionally biased region" description="Basic residues" evidence="3">
    <location>
        <begin position="152"/>
        <end position="173"/>
    </location>
</feature>
<reference evidence="5" key="2">
    <citation type="submission" date="2019-07" db="EMBL/GenBank/DDBJ databases">
        <authorList>
            <person name="Seetharam A."/>
            <person name="Woodhouse M."/>
            <person name="Cannon E."/>
        </authorList>
    </citation>
    <scope>NUCLEOTIDE SEQUENCE [LARGE SCALE GENOMIC DNA]</scope>
    <source>
        <strain evidence="5">cv. B73</strain>
    </source>
</reference>
<dbReference type="Gramene" id="Zm00001eb021370_T002">
    <property type="protein sequence ID" value="Zm00001eb021370_P002"/>
    <property type="gene ID" value="Zm00001eb021370"/>
</dbReference>
<sequence length="336" mass="37277">MAHPTRDLPLMAHQSPRPRPSFNSAPIIPPAATNQRRIPPEAFLQWRVEGRLLLIGATTDDTMAPPDAPLPATRKPDIVGVLAPTDLACLPQDCRRSPPSPSRRAMPAVIPASARPTSTNLLCRCPPAHRHPSPAAATDDLPRPPQGGFCKRACRGSYRRARRGTRTRRRPRGCWRTSSPSRSTLGPPTRSFWPRNGGGDAAPSRPSAGGRTNEFHAATLHLPRRRCPPRTCDRFLPDKAIDLIDEAGSRVRLRHAQLPDEAKELDKELRQISKQKNKAVRGQDFEKVYYCLAHRRSAPTSLATSIWLIPSIMLFPFEINILLLILPFVSSSCFLL</sequence>
<proteinExistence type="predicted"/>
<organism evidence="5 6">
    <name type="scientific">Zea mays</name>
    <name type="common">Maize</name>
    <dbReference type="NCBI Taxonomy" id="4577"/>
    <lineage>
        <taxon>Eukaryota</taxon>
        <taxon>Viridiplantae</taxon>
        <taxon>Streptophyta</taxon>
        <taxon>Embryophyta</taxon>
        <taxon>Tracheophyta</taxon>
        <taxon>Spermatophyta</taxon>
        <taxon>Magnoliopsida</taxon>
        <taxon>Liliopsida</taxon>
        <taxon>Poales</taxon>
        <taxon>Poaceae</taxon>
        <taxon>PACMAD clade</taxon>
        <taxon>Panicoideae</taxon>
        <taxon>Andropogonodae</taxon>
        <taxon>Andropogoneae</taxon>
        <taxon>Tripsacinae</taxon>
        <taxon>Zea</taxon>
    </lineage>
</organism>
<dbReference type="EnsemblPlants" id="Zm00001eb021370_T002">
    <property type="protein sequence ID" value="Zm00001eb021370_P002"/>
    <property type="gene ID" value="Zm00001eb021370"/>
</dbReference>
<keyword evidence="2" id="KW-0067">ATP-binding</keyword>
<feature type="region of interest" description="Disordered" evidence="3">
    <location>
        <begin position="126"/>
        <end position="212"/>
    </location>
</feature>
<evidence type="ECO:0000256" key="1">
    <source>
        <dbReference type="ARBA" id="ARBA00022741"/>
    </source>
</evidence>
<feature type="region of interest" description="Disordered" evidence="3">
    <location>
        <begin position="1"/>
        <end position="24"/>
    </location>
</feature>
<dbReference type="InParanoid" id="A0A804LME5"/>
<reference evidence="6" key="1">
    <citation type="submission" date="2015-12" db="EMBL/GenBank/DDBJ databases">
        <title>Update maize B73 reference genome by single molecule sequencing technologies.</title>
        <authorList>
            <consortium name="Maize Genome Sequencing Project"/>
            <person name="Ware D."/>
        </authorList>
    </citation>
    <scope>NUCLEOTIDE SEQUENCE [LARGE SCALE GENOMIC DNA]</scope>
    <source>
        <strain evidence="6">cv. B73</strain>
    </source>
</reference>
<name>A0A804LME5_MAIZE</name>
<dbReference type="InterPro" id="IPR041546">
    <property type="entry name" value="ClpA/ClpB_AAA_lid"/>
</dbReference>